<protein>
    <recommendedName>
        <fullName evidence="3 5">Regulatory protein RecX</fullName>
    </recommendedName>
</protein>
<comment type="subcellular location">
    <subcellularLocation>
        <location evidence="1 5">Cytoplasm</location>
    </subcellularLocation>
</comment>
<dbReference type="Pfam" id="PF02631">
    <property type="entry name" value="RecX_HTH2"/>
    <property type="match status" value="1"/>
</dbReference>
<evidence type="ECO:0000256" key="1">
    <source>
        <dbReference type="ARBA" id="ARBA00004496"/>
    </source>
</evidence>
<organism evidence="8 9">
    <name type="scientific">Candidatus Woesebacteria bacterium RIFCSPLOWO2_01_FULL_39_10b</name>
    <dbReference type="NCBI Taxonomy" id="1802517"/>
    <lineage>
        <taxon>Bacteria</taxon>
        <taxon>Candidatus Woeseibacteriota</taxon>
    </lineage>
</organism>
<dbReference type="GO" id="GO:0005737">
    <property type="term" value="C:cytoplasm"/>
    <property type="evidence" value="ECO:0007669"/>
    <property type="project" value="UniProtKB-SubCell"/>
</dbReference>
<dbReference type="EMBL" id="MGHD01000017">
    <property type="protein sequence ID" value="OGM59669.1"/>
    <property type="molecule type" value="Genomic_DNA"/>
</dbReference>
<dbReference type="Proteomes" id="UP000176404">
    <property type="component" value="Unassembled WGS sequence"/>
</dbReference>
<dbReference type="STRING" id="1802517.A2892_04045"/>
<comment type="similarity">
    <text evidence="2 5">Belongs to the RecX family.</text>
</comment>
<feature type="domain" description="RecX second three-helical" evidence="6">
    <location>
        <begin position="124"/>
        <end position="165"/>
    </location>
</feature>
<proteinExistence type="inferred from homology"/>
<feature type="domain" description="RecX third three-helical" evidence="7">
    <location>
        <begin position="172"/>
        <end position="215"/>
    </location>
</feature>
<evidence type="ECO:0000259" key="6">
    <source>
        <dbReference type="Pfam" id="PF02631"/>
    </source>
</evidence>
<reference evidence="8 9" key="1">
    <citation type="journal article" date="2016" name="Nat. Commun.">
        <title>Thousands of microbial genomes shed light on interconnected biogeochemical processes in an aquifer system.</title>
        <authorList>
            <person name="Anantharaman K."/>
            <person name="Brown C.T."/>
            <person name="Hug L.A."/>
            <person name="Sharon I."/>
            <person name="Castelle C.J."/>
            <person name="Probst A.J."/>
            <person name="Thomas B.C."/>
            <person name="Singh A."/>
            <person name="Wilkins M.J."/>
            <person name="Karaoz U."/>
            <person name="Brodie E.L."/>
            <person name="Williams K.H."/>
            <person name="Hubbard S.S."/>
            <person name="Banfield J.F."/>
        </authorList>
    </citation>
    <scope>NUCLEOTIDE SEQUENCE [LARGE SCALE GENOMIC DNA]</scope>
</reference>
<dbReference type="Pfam" id="PF21981">
    <property type="entry name" value="RecX_HTH3"/>
    <property type="match status" value="1"/>
</dbReference>
<dbReference type="InterPro" id="IPR053924">
    <property type="entry name" value="RecX_HTH_2nd"/>
</dbReference>
<comment type="function">
    <text evidence="5">Modulates RecA activity.</text>
</comment>
<name>A0A1F8B7J0_9BACT</name>
<dbReference type="PANTHER" id="PTHR33602:SF1">
    <property type="entry name" value="REGULATORY PROTEIN RECX FAMILY PROTEIN"/>
    <property type="match status" value="1"/>
</dbReference>
<gene>
    <name evidence="5" type="primary">recX</name>
    <name evidence="8" type="ORF">A2892_04045</name>
</gene>
<evidence type="ECO:0000256" key="5">
    <source>
        <dbReference type="HAMAP-Rule" id="MF_01114"/>
    </source>
</evidence>
<evidence type="ECO:0000256" key="3">
    <source>
        <dbReference type="ARBA" id="ARBA00018111"/>
    </source>
</evidence>
<comment type="caution">
    <text evidence="8">The sequence shown here is derived from an EMBL/GenBank/DDBJ whole genome shotgun (WGS) entry which is preliminary data.</text>
</comment>
<dbReference type="InterPro" id="IPR036388">
    <property type="entry name" value="WH-like_DNA-bd_sf"/>
</dbReference>
<evidence type="ECO:0000259" key="7">
    <source>
        <dbReference type="Pfam" id="PF21981"/>
    </source>
</evidence>
<dbReference type="HAMAP" id="MF_01114">
    <property type="entry name" value="RecX"/>
    <property type="match status" value="1"/>
</dbReference>
<dbReference type="AlphaFoldDB" id="A0A1F8B7J0"/>
<dbReference type="Gene3D" id="1.10.10.10">
    <property type="entry name" value="Winged helix-like DNA-binding domain superfamily/Winged helix DNA-binding domain"/>
    <property type="match status" value="3"/>
</dbReference>
<dbReference type="InterPro" id="IPR003783">
    <property type="entry name" value="Regulatory_RecX"/>
</dbReference>
<keyword evidence="4 5" id="KW-0963">Cytoplasm</keyword>
<evidence type="ECO:0000256" key="4">
    <source>
        <dbReference type="ARBA" id="ARBA00022490"/>
    </source>
</evidence>
<dbReference type="InterPro" id="IPR053925">
    <property type="entry name" value="RecX_HTH_3rd"/>
</dbReference>
<accession>A0A1F8B7J0</accession>
<evidence type="ECO:0000313" key="8">
    <source>
        <dbReference type="EMBL" id="OGM59669.1"/>
    </source>
</evidence>
<evidence type="ECO:0000313" key="9">
    <source>
        <dbReference type="Proteomes" id="UP000176404"/>
    </source>
</evidence>
<dbReference type="GO" id="GO:0006282">
    <property type="term" value="P:regulation of DNA repair"/>
    <property type="evidence" value="ECO:0007669"/>
    <property type="project" value="UniProtKB-UniRule"/>
</dbReference>
<sequence>MEKQRNSEFIQVSIITSIKPQKNLSAQADKKRVSIYFDGKFGFGLDLENYLRFGLKVGRELTEEEIEKIVNQAEFQKVYNKLLKFASLRPRSEKEYKFWLKRHKAHQSLHKELFNRLKRLGFLDDRKFAVWWIDQRTTFRPRSIKALRSELGFKGIGRQIIDELLSEMNVGEEKAAQKLVEKNKYKWEKLDEFNARRKMTEFLLRRGFKWEVIKKSLDEF</sequence>
<dbReference type="PANTHER" id="PTHR33602">
    <property type="entry name" value="REGULATORY PROTEIN RECX FAMILY PROTEIN"/>
    <property type="match status" value="1"/>
</dbReference>
<evidence type="ECO:0000256" key="2">
    <source>
        <dbReference type="ARBA" id="ARBA00009695"/>
    </source>
</evidence>